<evidence type="ECO:0008006" key="3">
    <source>
        <dbReference type="Google" id="ProtNLM"/>
    </source>
</evidence>
<organism evidence="1 2">
    <name type="scientific">Psychrobacter saeujeotis</name>
    <dbReference type="NCBI Taxonomy" id="3143436"/>
    <lineage>
        <taxon>Bacteria</taxon>
        <taxon>Pseudomonadati</taxon>
        <taxon>Pseudomonadota</taxon>
        <taxon>Gammaproteobacteria</taxon>
        <taxon>Moraxellales</taxon>
        <taxon>Moraxellaceae</taxon>
        <taxon>Psychrobacter</taxon>
    </lineage>
</organism>
<sequence length="215" mass="24422">MVVSITACNDSDIEQGSIPVKGNVTQVKAREYNILEDTVKSNIKRTVEVELPERLDEVELKRLAEHIKGLSNKDLERTFIGYRIAGNDPKQAYWATTHYNPNLEVNIMGESATSYESMKGKDLPEGDVIGSWMVEHDLEYRVTAYNKDEQTYLQNAYGDGTSSDDLYVLSETDRGTKLEEEDSGFGEYFIINSEGELEFWSDNGNYYTAKKSNLR</sequence>
<evidence type="ECO:0000313" key="1">
    <source>
        <dbReference type="EMBL" id="MEN2751967.1"/>
    </source>
</evidence>
<dbReference type="RefSeq" id="WP_299218432.1">
    <property type="nucleotide sequence ID" value="NZ_JBDGHN010000005.1"/>
</dbReference>
<reference evidence="1 2" key="1">
    <citation type="submission" date="2024-05" db="EMBL/GenBank/DDBJ databases">
        <authorList>
            <person name="Kim H.-Y."/>
            <person name="Kim E."/>
            <person name="Cai Y."/>
            <person name="Yang S.-M."/>
            <person name="Lee W."/>
        </authorList>
    </citation>
    <scope>NUCLEOTIDE SEQUENCE [LARGE SCALE GENOMIC DNA]</scope>
    <source>
        <strain evidence="1 2">FBL11</strain>
    </source>
</reference>
<dbReference type="Proteomes" id="UP001461960">
    <property type="component" value="Unassembled WGS sequence"/>
</dbReference>
<keyword evidence="2" id="KW-1185">Reference proteome</keyword>
<name>A0ABU9XCA8_9GAMM</name>
<evidence type="ECO:0000313" key="2">
    <source>
        <dbReference type="Proteomes" id="UP001461960"/>
    </source>
</evidence>
<gene>
    <name evidence="1" type="ORF">AAIR29_10020</name>
</gene>
<comment type="caution">
    <text evidence="1">The sequence shown here is derived from an EMBL/GenBank/DDBJ whole genome shotgun (WGS) entry which is preliminary data.</text>
</comment>
<proteinExistence type="predicted"/>
<dbReference type="EMBL" id="JBDGHN010000005">
    <property type="protein sequence ID" value="MEN2751967.1"/>
    <property type="molecule type" value="Genomic_DNA"/>
</dbReference>
<protein>
    <recommendedName>
        <fullName evidence="3">Lipoprotein</fullName>
    </recommendedName>
</protein>
<accession>A0ABU9XCA8</accession>